<comment type="caution">
    <text evidence="7">The sequence shown here is derived from an EMBL/GenBank/DDBJ whole genome shotgun (WGS) entry which is preliminary data.</text>
</comment>
<dbReference type="RefSeq" id="WP_112146222.1">
    <property type="nucleotide sequence ID" value="NZ_PGTO01000013.1"/>
</dbReference>
<dbReference type="InterPro" id="IPR055178">
    <property type="entry name" value="RsdA/BaiN/AoA(So)-like_dom"/>
</dbReference>
<dbReference type="Gene3D" id="3.50.50.60">
    <property type="entry name" value="FAD/NAD(P)-binding domain"/>
    <property type="match status" value="1"/>
</dbReference>
<evidence type="ECO:0000313" key="8">
    <source>
        <dbReference type="Proteomes" id="UP000251075"/>
    </source>
</evidence>
<dbReference type="PANTHER" id="PTHR42887:SF2">
    <property type="entry name" value="OS12G0638800 PROTEIN"/>
    <property type="match status" value="1"/>
</dbReference>
<evidence type="ECO:0000259" key="6">
    <source>
        <dbReference type="Pfam" id="PF22780"/>
    </source>
</evidence>
<gene>
    <name evidence="7" type="ORF">CU669_15250</name>
</gene>
<evidence type="ECO:0000259" key="5">
    <source>
        <dbReference type="Pfam" id="PF03486"/>
    </source>
</evidence>
<dbReference type="InterPro" id="IPR023166">
    <property type="entry name" value="BaiN-like_dom_sf"/>
</dbReference>
<dbReference type="OrthoDB" id="9773233at2"/>
<reference evidence="7 8" key="1">
    <citation type="submission" date="2017-11" db="EMBL/GenBank/DDBJ databases">
        <title>Draft genome sequence of magnetotactic bacterium Magnetospirillum kuznetsovii LBB-42.</title>
        <authorList>
            <person name="Grouzdev D.S."/>
            <person name="Rysina M.S."/>
            <person name="Baslerov R.V."/>
            <person name="Koziaeva V."/>
        </authorList>
    </citation>
    <scope>NUCLEOTIDE SEQUENCE [LARGE SCALE GENOMIC DNA]</scope>
    <source>
        <strain evidence="7 8">LBB-42</strain>
    </source>
</reference>
<dbReference type="InterPro" id="IPR004792">
    <property type="entry name" value="BaiN-like"/>
</dbReference>
<proteinExistence type="predicted"/>
<name>A0A364NVJ7_9PROT</name>
<dbReference type="PRINTS" id="PR00368">
    <property type="entry name" value="FADPNR"/>
</dbReference>
<keyword evidence="4" id="KW-1133">Transmembrane helix</keyword>
<dbReference type="SUPFAM" id="SSF51905">
    <property type="entry name" value="FAD/NAD(P)-binding domain"/>
    <property type="match status" value="1"/>
</dbReference>
<sequence length="395" mass="41702">MTRHHAYDVVVIGAGAAGLMAAAVAGSRGRRVLVLDHNDQPGRKILISGGGRCNFTNRTVTPANYLSANPHFATSALKRFGAADFLALVKEHRIAWHEREHGQLFCDTSAQLILDMLLRQCGAASVEIRTNCRIGAVTGEGPFEVATGHATVTAKSLIVATGGLSIPKIGATGFAHGLAKRYDLGVTPLAPALAPLTFSEPDSGLMRDLAGISLDAEVAFGKTRFREAVLFTHRGLSGPAILQISSYWKPGQPIGINLLPGVDAQERLLERKAARPNALVETIAAELLPARLARALTERAGLTGKPIGQTQNAALGKLAALLGTWSPVPAGTEGYRVAEATLGGVDTNQLSSKTMASKRLPDLYFIGEAVDVTGWLGGYNFQWAWSSGWVAGQSV</sequence>
<evidence type="ECO:0000256" key="1">
    <source>
        <dbReference type="ARBA" id="ARBA00001974"/>
    </source>
</evidence>
<keyword evidence="2" id="KW-0285">Flavoprotein</keyword>
<keyword evidence="8" id="KW-1185">Reference proteome</keyword>
<protein>
    <submittedName>
        <fullName evidence="7">Aminoacetone oxidase family FAD-binding enzyme</fullName>
    </submittedName>
</protein>
<organism evidence="7 8">
    <name type="scientific">Paramagnetospirillum kuznetsovii</name>
    <dbReference type="NCBI Taxonomy" id="2053833"/>
    <lineage>
        <taxon>Bacteria</taxon>
        <taxon>Pseudomonadati</taxon>
        <taxon>Pseudomonadota</taxon>
        <taxon>Alphaproteobacteria</taxon>
        <taxon>Rhodospirillales</taxon>
        <taxon>Magnetospirillaceae</taxon>
        <taxon>Paramagnetospirillum</taxon>
    </lineage>
</organism>
<dbReference type="AlphaFoldDB" id="A0A364NVJ7"/>
<feature type="domain" description="RsdA/BaiN/AoA(So)-like Rossmann fold-like" evidence="5">
    <location>
        <begin position="8"/>
        <end position="393"/>
    </location>
</feature>
<comment type="cofactor">
    <cofactor evidence="1">
        <name>FAD</name>
        <dbReference type="ChEBI" id="CHEBI:57692"/>
    </cofactor>
</comment>
<dbReference type="Pfam" id="PF03486">
    <property type="entry name" value="HI0933_like"/>
    <property type="match status" value="1"/>
</dbReference>
<evidence type="ECO:0000313" key="7">
    <source>
        <dbReference type="EMBL" id="RAU21108.1"/>
    </source>
</evidence>
<evidence type="ECO:0000256" key="4">
    <source>
        <dbReference type="SAM" id="Phobius"/>
    </source>
</evidence>
<dbReference type="EMBL" id="PGTO01000013">
    <property type="protein sequence ID" value="RAU21108.1"/>
    <property type="molecule type" value="Genomic_DNA"/>
</dbReference>
<feature type="domain" description="RsdA/BaiN/AoA(So)-like insert" evidence="6">
    <location>
        <begin position="191"/>
        <end position="339"/>
    </location>
</feature>
<keyword evidence="3" id="KW-0274">FAD</keyword>
<dbReference type="Proteomes" id="UP000251075">
    <property type="component" value="Unassembled WGS sequence"/>
</dbReference>
<dbReference type="Pfam" id="PF22780">
    <property type="entry name" value="HI0933_like_1st"/>
    <property type="match status" value="1"/>
</dbReference>
<dbReference type="Gene3D" id="1.10.8.260">
    <property type="entry name" value="HI0933 insert domain-like"/>
    <property type="match status" value="1"/>
</dbReference>
<keyword evidence="4" id="KW-0812">Transmembrane</keyword>
<evidence type="ECO:0000256" key="3">
    <source>
        <dbReference type="ARBA" id="ARBA00022827"/>
    </source>
</evidence>
<accession>A0A364NVJ7</accession>
<dbReference type="PANTHER" id="PTHR42887">
    <property type="entry name" value="OS12G0638800 PROTEIN"/>
    <property type="match status" value="1"/>
</dbReference>
<evidence type="ECO:0000256" key="2">
    <source>
        <dbReference type="ARBA" id="ARBA00022630"/>
    </source>
</evidence>
<dbReference type="Gene3D" id="2.40.30.10">
    <property type="entry name" value="Translation factors"/>
    <property type="match status" value="1"/>
</dbReference>
<dbReference type="InterPro" id="IPR036188">
    <property type="entry name" value="FAD/NAD-bd_sf"/>
</dbReference>
<keyword evidence="4" id="KW-0472">Membrane</keyword>
<feature type="transmembrane region" description="Helical" evidence="4">
    <location>
        <begin position="6"/>
        <end position="25"/>
    </location>
</feature>
<dbReference type="PRINTS" id="PR00411">
    <property type="entry name" value="PNDRDTASEI"/>
</dbReference>
<dbReference type="NCBIfam" id="TIGR00275">
    <property type="entry name" value="aminoacetone oxidase family FAD-binding enzyme"/>
    <property type="match status" value="1"/>
</dbReference>
<dbReference type="InterPro" id="IPR057661">
    <property type="entry name" value="RsdA/BaiN/AoA(So)_Rossmann"/>
</dbReference>
<dbReference type="SUPFAM" id="SSF160996">
    <property type="entry name" value="HI0933 insert domain-like"/>
    <property type="match status" value="1"/>
</dbReference>